<dbReference type="InterPro" id="IPR001841">
    <property type="entry name" value="Znf_RING"/>
</dbReference>
<feature type="compositionally biased region" description="Low complexity" evidence="3">
    <location>
        <begin position="655"/>
        <end position="673"/>
    </location>
</feature>
<feature type="region of interest" description="Disordered" evidence="3">
    <location>
        <begin position="206"/>
        <end position="234"/>
    </location>
</feature>
<evidence type="ECO:0000256" key="1">
    <source>
        <dbReference type="PROSITE-ProRule" id="PRU00175"/>
    </source>
</evidence>
<dbReference type="PANTHER" id="PTHR47820">
    <property type="entry name" value="BNAC05G24000D PROTEIN"/>
    <property type="match status" value="1"/>
</dbReference>
<gene>
    <name evidence="5" type="ORF">BUALT_Bualt03G0001600</name>
</gene>
<feature type="compositionally biased region" description="Polar residues" evidence="3">
    <location>
        <begin position="215"/>
        <end position="226"/>
    </location>
</feature>
<evidence type="ECO:0000259" key="4">
    <source>
        <dbReference type="PROSITE" id="PS50089"/>
    </source>
</evidence>
<dbReference type="PROSITE" id="PS50089">
    <property type="entry name" value="ZF_RING_2"/>
    <property type="match status" value="1"/>
</dbReference>
<keyword evidence="6" id="KW-1185">Reference proteome</keyword>
<dbReference type="EMBL" id="WHWC01000003">
    <property type="protein sequence ID" value="KAG8385054.1"/>
    <property type="molecule type" value="Genomic_DNA"/>
</dbReference>
<dbReference type="Pfam" id="PF13920">
    <property type="entry name" value="zf-C3HC4_3"/>
    <property type="match status" value="1"/>
</dbReference>
<evidence type="ECO:0000313" key="5">
    <source>
        <dbReference type="EMBL" id="KAG8385054.1"/>
    </source>
</evidence>
<proteinExistence type="predicted"/>
<dbReference type="Gene3D" id="3.30.40.10">
    <property type="entry name" value="Zinc/RING finger domain, C3HC4 (zinc finger)"/>
    <property type="match status" value="1"/>
</dbReference>
<evidence type="ECO:0000313" key="6">
    <source>
        <dbReference type="Proteomes" id="UP000826271"/>
    </source>
</evidence>
<keyword evidence="2" id="KW-0175">Coiled coil</keyword>
<evidence type="ECO:0000256" key="3">
    <source>
        <dbReference type="SAM" id="MobiDB-lite"/>
    </source>
</evidence>
<name>A0AAV6XXC4_9LAMI</name>
<dbReference type="AlphaFoldDB" id="A0AAV6XXC4"/>
<dbReference type="InterPro" id="IPR013083">
    <property type="entry name" value="Znf_RING/FYVE/PHD"/>
</dbReference>
<keyword evidence="1" id="KW-0863">Zinc-finger</keyword>
<evidence type="ECO:0000256" key="2">
    <source>
        <dbReference type="SAM" id="Coils"/>
    </source>
</evidence>
<keyword evidence="1" id="KW-0862">Zinc</keyword>
<dbReference type="CDD" id="cd16647">
    <property type="entry name" value="mRING-HC-C3HC5_NEU1"/>
    <property type="match status" value="1"/>
</dbReference>
<keyword evidence="1" id="KW-0479">Metal-binding</keyword>
<organism evidence="5 6">
    <name type="scientific">Buddleja alternifolia</name>
    <dbReference type="NCBI Taxonomy" id="168488"/>
    <lineage>
        <taxon>Eukaryota</taxon>
        <taxon>Viridiplantae</taxon>
        <taxon>Streptophyta</taxon>
        <taxon>Embryophyta</taxon>
        <taxon>Tracheophyta</taxon>
        <taxon>Spermatophyta</taxon>
        <taxon>Magnoliopsida</taxon>
        <taxon>eudicotyledons</taxon>
        <taxon>Gunneridae</taxon>
        <taxon>Pentapetalae</taxon>
        <taxon>asterids</taxon>
        <taxon>lamiids</taxon>
        <taxon>Lamiales</taxon>
        <taxon>Scrophulariaceae</taxon>
        <taxon>Buddlejeae</taxon>
        <taxon>Buddleja</taxon>
    </lineage>
</organism>
<protein>
    <recommendedName>
        <fullName evidence="4">RING-type domain-containing protein</fullName>
    </recommendedName>
</protein>
<dbReference type="SUPFAM" id="SSF57850">
    <property type="entry name" value="RING/U-box"/>
    <property type="match status" value="1"/>
</dbReference>
<feature type="region of interest" description="Disordered" evidence="3">
    <location>
        <begin position="129"/>
        <end position="193"/>
    </location>
</feature>
<sequence>MASSQVEIATSSPFDRCFQNNFNNLVTSSSRIPNANANNNHIDYTDLWVHSPQAQTTTTTATECNIINNNNDGLKIEPQPHNHNDKWARAREMMFSVDQRSRGSVEVQNMGGVSSLVQKWRGFEAEAKCSSNRGTFQDNNNDNNNNNAGPKSPSPVTTTNGDDAFGDWESDRTTFNGPTSYRSRDSDATERERLRVSDIIRKLKVGCESPPPRVKTTSSPDQSEQRCFSPVAAVSSPRIRGRQAYNDLLMQMERDRKNELQGLGARKAVSKFSHRGRIQALLRFRFLRRGIEAEENQRHSNVGLVHFRERVSNDPIHSPKHMLSNTPAEPNLNVANLQAKQNKHQYSCPRIVGTDHVQDEECSITSRDGGDVIDNPSSHQLNKNNVQQNMTPLLHSSDHEINPFMSLESSNHSLDEFAGTDTTDDIHSVETAKFLHNIEINTHTKDEEASKQQEVTGTNYELTDYCTDKGDYSNNETYLVSDVSHTEVGWEELQSDYDEQQEEVGSNREWIDEVSRPRSDWEGLRQARYQEMLDPFSDNQEIRSLLARRSVSGFLSSGLREQIDRVMISRSQGEQSVKNNHIDRREKEKVGVGVVVREDDQLEEEREDYYDDYEEAERSMRGQYNECDDYIDQNTSSPPARAWPQEQGEQVWDYSSQLESPSIQQSLSSNSYSPDNAPNSSSCTASHIPAIEMELIYDLRGHMEQLRQEISELRKSIKCCMNMQNKIQRSIKKEVATALNHSDGRRKKVGSGGRCCVCCKMQVDSLLYRCGHMCTCFKCAHELLQWGSGKCPICRAPIMDVVRTNS</sequence>
<feature type="compositionally biased region" description="Low complexity" evidence="3">
    <location>
        <begin position="138"/>
        <end position="147"/>
    </location>
</feature>
<comment type="caution">
    <text evidence="5">The sequence shown here is derived from an EMBL/GenBank/DDBJ whole genome shotgun (WGS) entry which is preliminary data.</text>
</comment>
<feature type="domain" description="RING-type" evidence="4">
    <location>
        <begin position="755"/>
        <end position="795"/>
    </location>
</feature>
<dbReference type="GO" id="GO:0008270">
    <property type="term" value="F:zinc ion binding"/>
    <property type="evidence" value="ECO:0007669"/>
    <property type="project" value="UniProtKB-KW"/>
</dbReference>
<dbReference type="PANTHER" id="PTHR47820:SF3">
    <property type="entry name" value="OS07G0499800 PROTEIN"/>
    <property type="match status" value="1"/>
</dbReference>
<accession>A0AAV6XXC4</accession>
<feature type="coiled-coil region" evidence="2">
    <location>
        <begin position="696"/>
        <end position="723"/>
    </location>
</feature>
<dbReference type="Proteomes" id="UP000826271">
    <property type="component" value="Unassembled WGS sequence"/>
</dbReference>
<feature type="region of interest" description="Disordered" evidence="3">
    <location>
        <begin position="628"/>
        <end position="684"/>
    </location>
</feature>
<feature type="compositionally biased region" description="Basic and acidic residues" evidence="3">
    <location>
        <begin position="182"/>
        <end position="193"/>
    </location>
</feature>
<feature type="compositionally biased region" description="Polar residues" evidence="3">
    <location>
        <begin position="674"/>
        <end position="684"/>
    </location>
</feature>
<reference evidence="5" key="1">
    <citation type="submission" date="2019-10" db="EMBL/GenBank/DDBJ databases">
        <authorList>
            <person name="Zhang R."/>
            <person name="Pan Y."/>
            <person name="Wang J."/>
            <person name="Ma R."/>
            <person name="Yu S."/>
        </authorList>
    </citation>
    <scope>NUCLEOTIDE SEQUENCE</scope>
    <source>
        <strain evidence="5">LA-IB0</strain>
        <tissue evidence="5">Leaf</tissue>
    </source>
</reference>